<feature type="region of interest" description="Disordered" evidence="1">
    <location>
        <begin position="524"/>
        <end position="567"/>
    </location>
</feature>
<protein>
    <submittedName>
        <fullName evidence="3">Arrestin n-terminal domain containing protein</fullName>
    </submittedName>
</protein>
<feature type="compositionally biased region" description="Low complexity" evidence="1">
    <location>
        <begin position="65"/>
        <end position="80"/>
    </location>
</feature>
<dbReference type="Proteomes" id="UP001391051">
    <property type="component" value="Unassembled WGS sequence"/>
</dbReference>
<dbReference type="Gene3D" id="2.60.40.640">
    <property type="match status" value="1"/>
</dbReference>
<reference evidence="3 4" key="1">
    <citation type="submission" date="2023-01" db="EMBL/GenBank/DDBJ databases">
        <title>Analysis of 21 Apiospora genomes using comparative genomics revels a genus with tremendous synthesis potential of carbohydrate active enzymes and secondary metabolites.</title>
        <authorList>
            <person name="Sorensen T."/>
        </authorList>
    </citation>
    <scope>NUCLEOTIDE SEQUENCE [LARGE SCALE GENOMIC DNA]</scope>
    <source>
        <strain evidence="3 4">CBS 24483</strain>
    </source>
</reference>
<dbReference type="InterPro" id="IPR014752">
    <property type="entry name" value="Arrestin-like_C"/>
</dbReference>
<dbReference type="EMBL" id="JAQQWE010000011">
    <property type="protein sequence ID" value="KAK7936704.1"/>
    <property type="molecule type" value="Genomic_DNA"/>
</dbReference>
<dbReference type="InterPro" id="IPR024391">
    <property type="entry name" value="LDB19_N"/>
</dbReference>
<feature type="compositionally biased region" description="Polar residues" evidence="1">
    <location>
        <begin position="9"/>
        <end position="22"/>
    </location>
</feature>
<evidence type="ECO:0000313" key="4">
    <source>
        <dbReference type="Proteomes" id="UP001391051"/>
    </source>
</evidence>
<dbReference type="GeneID" id="92084426"/>
<feature type="compositionally biased region" description="Polar residues" evidence="1">
    <location>
        <begin position="36"/>
        <end position="55"/>
    </location>
</feature>
<sequence>MPHHRVTSFFRSSNESINNIKASVQRRRSPSSRSPATTPREGTTRTISYASSIEDSNNHHHNHNHSTTTSAATNAATTPAAEDHTHSGFHSNFWAPTPVNKMTESTTAHHSKEKDHKDHPHHRLSLPGLHFGASKHSKEHGQHPNASLDWKIESPPVVLHGDAENSTGALVSGQLLLAVKEVPFEVESFEARLHIHVIQKRPYQHHCPECINQKTELKNWKFLADPAALDQRLHEFPFSVLLEGHLPATTDNPVVAVKYEFTAEVKPKHGPSLKLAKTIDVKRALPVPELPHHSVRIFPPTNIAASVHYPQVIHPIGSNKLQLRLEGIVKTNTDVNTVEYWKLKRLSWKLEEHLNTVAPACAKHSPSAKNPDAAAAAEDAAGKKGIKRSESRTIGSADLSTGWKSDYSPNGSVEMEVEYQCNTHSKSVCDMKSHDGTEVTHQLVVEMVVVQEYAPIHQPKHVTPTGVARILRMHFGTTLTERAGLGVSWDNEAPPIYKDVPASPPSYEPPSYFYAIGEEGPIDDPGLNYETLDGFSDSEAARTARSSLEAASGRQSAASSSLRHALQ</sequence>
<gene>
    <name evidence="3" type="ORF">PG986_015142</name>
</gene>
<dbReference type="RefSeq" id="XP_066692453.1">
    <property type="nucleotide sequence ID" value="XM_066851364.1"/>
</dbReference>
<evidence type="ECO:0000313" key="3">
    <source>
        <dbReference type="EMBL" id="KAK7936704.1"/>
    </source>
</evidence>
<feature type="compositionally biased region" description="Low complexity" evidence="1">
    <location>
        <begin position="550"/>
        <end position="561"/>
    </location>
</feature>
<dbReference type="Pfam" id="PF13002">
    <property type="entry name" value="LDB19"/>
    <property type="match status" value="1"/>
</dbReference>
<name>A0ABR1PRR5_9PEZI</name>
<keyword evidence="4" id="KW-1185">Reference proteome</keyword>
<evidence type="ECO:0000259" key="2">
    <source>
        <dbReference type="Pfam" id="PF13002"/>
    </source>
</evidence>
<feature type="region of interest" description="Disordered" evidence="1">
    <location>
        <begin position="1"/>
        <end position="146"/>
    </location>
</feature>
<feature type="domain" description="LDB19 N-terminal" evidence="2">
    <location>
        <begin position="196"/>
        <end position="365"/>
    </location>
</feature>
<accession>A0ABR1PRR5</accession>
<organism evidence="3 4">
    <name type="scientific">Apiospora aurea</name>
    <dbReference type="NCBI Taxonomy" id="335848"/>
    <lineage>
        <taxon>Eukaryota</taxon>
        <taxon>Fungi</taxon>
        <taxon>Dikarya</taxon>
        <taxon>Ascomycota</taxon>
        <taxon>Pezizomycotina</taxon>
        <taxon>Sordariomycetes</taxon>
        <taxon>Xylariomycetidae</taxon>
        <taxon>Amphisphaeriales</taxon>
        <taxon>Apiosporaceae</taxon>
        <taxon>Apiospora</taxon>
    </lineage>
</organism>
<comment type="caution">
    <text evidence="3">The sequence shown here is derived from an EMBL/GenBank/DDBJ whole genome shotgun (WGS) entry which is preliminary data.</text>
</comment>
<feature type="compositionally biased region" description="Polar residues" evidence="1">
    <location>
        <begin position="392"/>
        <end position="401"/>
    </location>
</feature>
<proteinExistence type="predicted"/>
<evidence type="ECO:0000256" key="1">
    <source>
        <dbReference type="SAM" id="MobiDB-lite"/>
    </source>
</evidence>
<feature type="region of interest" description="Disordered" evidence="1">
    <location>
        <begin position="361"/>
        <end position="401"/>
    </location>
</feature>